<keyword evidence="6 7" id="KW-0472">Membrane</keyword>
<keyword evidence="5 7" id="KW-1133">Transmembrane helix</keyword>
<feature type="domain" description="Cation efflux protein transmembrane" evidence="8">
    <location>
        <begin position="31"/>
        <end position="222"/>
    </location>
</feature>
<dbReference type="GO" id="GO:0016020">
    <property type="term" value="C:membrane"/>
    <property type="evidence" value="ECO:0007669"/>
    <property type="project" value="UniProtKB-SubCell"/>
</dbReference>
<keyword evidence="4 7" id="KW-0812">Transmembrane</keyword>
<feature type="transmembrane region" description="Helical" evidence="7">
    <location>
        <begin position="97"/>
        <end position="115"/>
    </location>
</feature>
<accession>A0A9D1GLX9</accession>
<feature type="transmembrane region" description="Helical" evidence="7">
    <location>
        <begin position="25"/>
        <end position="51"/>
    </location>
</feature>
<comment type="caution">
    <text evidence="10">The sequence shown here is derived from an EMBL/GenBank/DDBJ whole genome shotgun (WGS) entry which is preliminary data.</text>
</comment>
<dbReference type="FunFam" id="1.20.1510.10:FF:000006">
    <property type="entry name" value="Divalent cation efflux transporter"/>
    <property type="match status" value="1"/>
</dbReference>
<dbReference type="SUPFAM" id="SSF160240">
    <property type="entry name" value="Cation efflux protein cytoplasmic domain-like"/>
    <property type="match status" value="2"/>
</dbReference>
<dbReference type="InterPro" id="IPR036837">
    <property type="entry name" value="Cation_efflux_CTD_sf"/>
</dbReference>
<keyword evidence="3" id="KW-0813">Transport</keyword>
<evidence type="ECO:0000256" key="6">
    <source>
        <dbReference type="ARBA" id="ARBA00023136"/>
    </source>
</evidence>
<evidence type="ECO:0000256" key="4">
    <source>
        <dbReference type="ARBA" id="ARBA00022692"/>
    </source>
</evidence>
<evidence type="ECO:0000313" key="11">
    <source>
        <dbReference type="Proteomes" id="UP000886860"/>
    </source>
</evidence>
<name>A0A9D1GLX9_9FIRM</name>
<evidence type="ECO:0000259" key="9">
    <source>
        <dbReference type="Pfam" id="PF16916"/>
    </source>
</evidence>
<evidence type="ECO:0000313" key="10">
    <source>
        <dbReference type="EMBL" id="HIT42922.1"/>
    </source>
</evidence>
<evidence type="ECO:0000256" key="3">
    <source>
        <dbReference type="ARBA" id="ARBA00022448"/>
    </source>
</evidence>
<dbReference type="InterPro" id="IPR058533">
    <property type="entry name" value="Cation_efflux_TM"/>
</dbReference>
<gene>
    <name evidence="10" type="ORF">IAB60_12660</name>
</gene>
<dbReference type="PANTHER" id="PTHR43840">
    <property type="entry name" value="MITOCHONDRIAL METAL TRANSPORTER 1-RELATED"/>
    <property type="match status" value="1"/>
</dbReference>
<sequence length="395" mass="43891">MTDFLVKLWIPDWENTEDPQVRTRYGMLSGIVGIVCNLMLFAAKISIGLLVNSISVMADAFNNLSDAASSIIGFVGARMAGKPADDDHPFGHGRIEYISAFIVAFLVIQVGFSLFKTSVGKILHPEEMSFQAVSVVILLLSVAVKLWMGMFNKKLGNRIHSSVMLATSADSLGDVGATAATILSLLVFGTMGWNIDGIVGLLVSLAVMIAGINIAKETLEPLIGAPIDHSLYMEISNYVESFDGIVGTHDLIIHNYGPSRSMASIHAEVPNDVDIQVSHEIVDRIEQEAYKRFHISLVIHMDPVETKNQKYLEKKEMLGKVLAEVDSRLEFHDFRMVDGVERINLIFDLVVPRDYKYSQYDQLRERINRLVQEKDSRCRCVMTIENSYCESAAAE</sequence>
<dbReference type="Gene3D" id="1.20.1510.10">
    <property type="entry name" value="Cation efflux protein transmembrane domain"/>
    <property type="match status" value="1"/>
</dbReference>
<feature type="transmembrane region" description="Helical" evidence="7">
    <location>
        <begin position="172"/>
        <end position="191"/>
    </location>
</feature>
<dbReference type="AlphaFoldDB" id="A0A9D1GLX9"/>
<feature type="transmembrane region" description="Helical" evidence="7">
    <location>
        <begin position="197"/>
        <end position="215"/>
    </location>
</feature>
<reference evidence="10" key="2">
    <citation type="journal article" date="2021" name="PeerJ">
        <title>Extensive microbial diversity within the chicken gut microbiome revealed by metagenomics and culture.</title>
        <authorList>
            <person name="Gilroy R."/>
            <person name="Ravi A."/>
            <person name="Getino M."/>
            <person name="Pursley I."/>
            <person name="Horton D.L."/>
            <person name="Alikhan N.F."/>
            <person name="Baker D."/>
            <person name="Gharbi K."/>
            <person name="Hall N."/>
            <person name="Watson M."/>
            <person name="Adriaenssens E.M."/>
            <person name="Foster-Nyarko E."/>
            <person name="Jarju S."/>
            <person name="Secka A."/>
            <person name="Antonio M."/>
            <person name="Oren A."/>
            <person name="Chaudhuri R.R."/>
            <person name="La Ragione R."/>
            <person name="Hildebrand F."/>
            <person name="Pallen M.J."/>
        </authorList>
    </citation>
    <scope>NUCLEOTIDE SEQUENCE</scope>
    <source>
        <strain evidence="10">CHK123-3438</strain>
    </source>
</reference>
<organism evidence="10 11">
    <name type="scientific">Candidatus Caccovicinus merdipullorum</name>
    <dbReference type="NCBI Taxonomy" id="2840724"/>
    <lineage>
        <taxon>Bacteria</taxon>
        <taxon>Bacillati</taxon>
        <taxon>Bacillota</taxon>
        <taxon>Clostridia</taxon>
        <taxon>Eubacteriales</taxon>
        <taxon>Candidatus Caccovicinus</taxon>
    </lineage>
</organism>
<comment type="subcellular location">
    <subcellularLocation>
        <location evidence="1">Membrane</location>
        <topology evidence="1">Multi-pass membrane protein</topology>
    </subcellularLocation>
</comment>
<proteinExistence type="inferred from homology"/>
<comment type="similarity">
    <text evidence="2">Belongs to the cation diffusion facilitator (CDF) transporter (TC 2.A.4) family.</text>
</comment>
<dbReference type="Pfam" id="PF16916">
    <property type="entry name" value="ZT_dimer"/>
    <property type="match status" value="1"/>
</dbReference>
<dbReference type="NCBIfam" id="TIGR01297">
    <property type="entry name" value="CDF"/>
    <property type="match status" value="1"/>
</dbReference>
<dbReference type="EMBL" id="DVKS01000208">
    <property type="protein sequence ID" value="HIT42922.1"/>
    <property type="molecule type" value="Genomic_DNA"/>
</dbReference>
<dbReference type="InterPro" id="IPR002524">
    <property type="entry name" value="Cation_efflux"/>
</dbReference>
<dbReference type="PANTHER" id="PTHR43840:SF50">
    <property type="entry name" value="MANGANESE EFFLUX SYSTEM PROTEIN MNES"/>
    <property type="match status" value="1"/>
</dbReference>
<feature type="domain" description="Cation efflux protein cytoplasmic" evidence="9">
    <location>
        <begin position="228"/>
        <end position="303"/>
    </location>
</feature>
<evidence type="ECO:0000256" key="2">
    <source>
        <dbReference type="ARBA" id="ARBA00008114"/>
    </source>
</evidence>
<evidence type="ECO:0000259" key="8">
    <source>
        <dbReference type="Pfam" id="PF01545"/>
    </source>
</evidence>
<reference evidence="10" key="1">
    <citation type="submission" date="2020-10" db="EMBL/GenBank/DDBJ databases">
        <authorList>
            <person name="Gilroy R."/>
        </authorList>
    </citation>
    <scope>NUCLEOTIDE SEQUENCE</scope>
    <source>
        <strain evidence="10">CHK123-3438</strain>
    </source>
</reference>
<dbReference type="GO" id="GO:0008324">
    <property type="term" value="F:monoatomic cation transmembrane transporter activity"/>
    <property type="evidence" value="ECO:0007669"/>
    <property type="project" value="InterPro"/>
</dbReference>
<dbReference type="InterPro" id="IPR027469">
    <property type="entry name" value="Cation_efflux_TMD_sf"/>
</dbReference>
<dbReference type="Proteomes" id="UP000886860">
    <property type="component" value="Unassembled WGS sequence"/>
</dbReference>
<protein>
    <submittedName>
        <fullName evidence="10">Cation transporter</fullName>
    </submittedName>
</protein>
<dbReference type="InterPro" id="IPR050291">
    <property type="entry name" value="CDF_Transporter"/>
</dbReference>
<evidence type="ECO:0000256" key="5">
    <source>
        <dbReference type="ARBA" id="ARBA00022989"/>
    </source>
</evidence>
<dbReference type="Gene3D" id="3.30.70.1350">
    <property type="entry name" value="Cation efflux protein, cytoplasmic domain"/>
    <property type="match status" value="1"/>
</dbReference>
<feature type="transmembrane region" description="Helical" evidence="7">
    <location>
        <begin position="130"/>
        <end position="151"/>
    </location>
</feature>
<evidence type="ECO:0000256" key="7">
    <source>
        <dbReference type="SAM" id="Phobius"/>
    </source>
</evidence>
<evidence type="ECO:0000256" key="1">
    <source>
        <dbReference type="ARBA" id="ARBA00004141"/>
    </source>
</evidence>
<dbReference type="SUPFAM" id="SSF161111">
    <property type="entry name" value="Cation efflux protein transmembrane domain-like"/>
    <property type="match status" value="1"/>
</dbReference>
<dbReference type="InterPro" id="IPR027470">
    <property type="entry name" value="Cation_efflux_CTD"/>
</dbReference>
<dbReference type="Pfam" id="PF01545">
    <property type="entry name" value="Cation_efflux"/>
    <property type="match status" value="1"/>
</dbReference>